<keyword evidence="1" id="KW-0812">Transmembrane</keyword>
<evidence type="ECO:0000313" key="3">
    <source>
        <dbReference type="Proteomes" id="UP000199451"/>
    </source>
</evidence>
<proteinExistence type="predicted"/>
<keyword evidence="3" id="KW-1185">Reference proteome</keyword>
<reference evidence="3" key="1">
    <citation type="submission" date="2016-10" db="EMBL/GenBank/DDBJ databases">
        <authorList>
            <person name="Varghese N."/>
            <person name="Submissions S."/>
        </authorList>
    </citation>
    <scope>NUCLEOTIDE SEQUENCE [LARGE SCALE GENOMIC DNA]</scope>
    <source>
        <strain evidence="3">CGMCC 1.10119</strain>
    </source>
</reference>
<protein>
    <submittedName>
        <fullName evidence="2">Uncharacterized protein</fullName>
    </submittedName>
</protein>
<keyword evidence="1" id="KW-1133">Transmembrane helix</keyword>
<sequence>MKPSTYTTLSLSLALAGGTLVAAASGYRLLFGPTTDFTFATNLAGFVGGLLLVVGIGATLLGVDPTKRLLD</sequence>
<name>A0A1G9Y0C1_9EURY</name>
<dbReference type="RefSeq" id="WP_089699016.1">
    <property type="nucleotide sequence ID" value="NZ_FNHL01000004.1"/>
</dbReference>
<dbReference type="STRING" id="660521.SAMN04487949_3210"/>
<evidence type="ECO:0000313" key="2">
    <source>
        <dbReference type="EMBL" id="SDN02539.1"/>
    </source>
</evidence>
<dbReference type="Proteomes" id="UP000199451">
    <property type="component" value="Unassembled WGS sequence"/>
</dbReference>
<feature type="transmembrane region" description="Helical" evidence="1">
    <location>
        <begin position="39"/>
        <end position="63"/>
    </location>
</feature>
<accession>A0A1G9Y0C1</accession>
<dbReference type="AlphaFoldDB" id="A0A1G9Y0C1"/>
<gene>
    <name evidence="2" type="ORF">SAMN04487949_3210</name>
</gene>
<dbReference type="EMBL" id="FNHL01000004">
    <property type="protein sequence ID" value="SDN02539.1"/>
    <property type="molecule type" value="Genomic_DNA"/>
</dbReference>
<evidence type="ECO:0000256" key="1">
    <source>
        <dbReference type="SAM" id="Phobius"/>
    </source>
</evidence>
<organism evidence="2 3">
    <name type="scientific">Halogranum gelatinilyticum</name>
    <dbReference type="NCBI Taxonomy" id="660521"/>
    <lineage>
        <taxon>Archaea</taxon>
        <taxon>Methanobacteriati</taxon>
        <taxon>Methanobacteriota</taxon>
        <taxon>Stenosarchaea group</taxon>
        <taxon>Halobacteria</taxon>
        <taxon>Halobacteriales</taxon>
        <taxon>Haloferacaceae</taxon>
    </lineage>
</organism>
<keyword evidence="1" id="KW-0472">Membrane</keyword>